<dbReference type="AlphaFoldDB" id="A0A914UZ76"/>
<sequence length="150" mass="16906">MELQVFRRSEIKRDELTAASIIEQYPMLITLPDILIKDFEFKIKVGGVSTMDRKAQWEKGAAFIASHGFAVQTPHNGIGQVIRAFNIFSMSDIDNLSTHEVGYLALCLLPHILQPRTVQGKERKRDRFSASTALSHLIQFAKATNSFQSI</sequence>
<protein>
    <submittedName>
        <fullName evidence="2">Uncharacterized protein</fullName>
    </submittedName>
</protein>
<accession>A0A914UZ76</accession>
<dbReference type="WBParaSite" id="PSAMB.scaffold13822size2108.g35706.t1">
    <property type="protein sequence ID" value="PSAMB.scaffold13822size2108.g35706.t1"/>
    <property type="gene ID" value="PSAMB.scaffold13822size2108.g35706"/>
</dbReference>
<evidence type="ECO:0000313" key="1">
    <source>
        <dbReference type="Proteomes" id="UP000887566"/>
    </source>
</evidence>
<name>A0A914UZ76_9BILA</name>
<dbReference type="Proteomes" id="UP000887566">
    <property type="component" value="Unplaced"/>
</dbReference>
<organism evidence="1 2">
    <name type="scientific">Plectus sambesii</name>
    <dbReference type="NCBI Taxonomy" id="2011161"/>
    <lineage>
        <taxon>Eukaryota</taxon>
        <taxon>Metazoa</taxon>
        <taxon>Ecdysozoa</taxon>
        <taxon>Nematoda</taxon>
        <taxon>Chromadorea</taxon>
        <taxon>Plectida</taxon>
        <taxon>Plectina</taxon>
        <taxon>Plectoidea</taxon>
        <taxon>Plectidae</taxon>
        <taxon>Plectus</taxon>
    </lineage>
</organism>
<reference evidence="2" key="1">
    <citation type="submission" date="2022-11" db="UniProtKB">
        <authorList>
            <consortium name="WormBaseParasite"/>
        </authorList>
    </citation>
    <scope>IDENTIFICATION</scope>
</reference>
<keyword evidence="1" id="KW-1185">Reference proteome</keyword>
<evidence type="ECO:0000313" key="2">
    <source>
        <dbReference type="WBParaSite" id="PSAMB.scaffold13822size2108.g35706.t1"/>
    </source>
</evidence>
<proteinExistence type="predicted"/>